<dbReference type="GO" id="GO:0005829">
    <property type="term" value="C:cytosol"/>
    <property type="evidence" value="ECO:0007669"/>
    <property type="project" value="TreeGrafter"/>
</dbReference>
<evidence type="ECO:0000313" key="7">
    <source>
        <dbReference type="Proteomes" id="UP000037540"/>
    </source>
</evidence>
<feature type="domain" description="HTH crp-type" evidence="5">
    <location>
        <begin position="150"/>
        <end position="218"/>
    </location>
</feature>
<feature type="domain" description="Cyclic nucleotide-binding" evidence="4">
    <location>
        <begin position="13"/>
        <end position="118"/>
    </location>
</feature>
<dbReference type="PROSITE" id="PS51063">
    <property type="entry name" value="HTH_CRP_2"/>
    <property type="match status" value="1"/>
</dbReference>
<protein>
    <submittedName>
        <fullName evidence="6">cAMP-binding protein</fullName>
    </submittedName>
</protein>
<keyword evidence="2" id="KW-0238">DNA-binding</keyword>
<dbReference type="Pfam" id="PF13545">
    <property type="entry name" value="HTH_Crp_2"/>
    <property type="match status" value="1"/>
</dbReference>
<dbReference type="InterPro" id="IPR014710">
    <property type="entry name" value="RmlC-like_jellyroll"/>
</dbReference>
<dbReference type="SUPFAM" id="SSF46785">
    <property type="entry name" value="Winged helix' DNA-binding domain"/>
    <property type="match status" value="1"/>
</dbReference>
<gene>
    <name evidence="6" type="ORF">ADU74_01435</name>
</gene>
<evidence type="ECO:0000256" key="1">
    <source>
        <dbReference type="ARBA" id="ARBA00023015"/>
    </source>
</evidence>
<dbReference type="AlphaFoldDB" id="A0A9Q1V0S1"/>
<keyword evidence="3" id="KW-0804">Transcription</keyword>
<comment type="caution">
    <text evidence="6">The sequence shown here is derived from an EMBL/GenBank/DDBJ whole genome shotgun (WGS) entry which is preliminary data.</text>
</comment>
<dbReference type="GO" id="GO:0003700">
    <property type="term" value="F:DNA-binding transcription factor activity"/>
    <property type="evidence" value="ECO:0007669"/>
    <property type="project" value="TreeGrafter"/>
</dbReference>
<dbReference type="InterPro" id="IPR012318">
    <property type="entry name" value="HTH_CRP"/>
</dbReference>
<dbReference type="SMART" id="SM00100">
    <property type="entry name" value="cNMP"/>
    <property type="match status" value="1"/>
</dbReference>
<dbReference type="EMBL" id="LGVR01000005">
    <property type="protein sequence ID" value="KOA90163.1"/>
    <property type="molecule type" value="Genomic_DNA"/>
</dbReference>
<dbReference type="Pfam" id="PF00027">
    <property type="entry name" value="cNMP_binding"/>
    <property type="match status" value="1"/>
</dbReference>
<dbReference type="Gene3D" id="2.60.120.10">
    <property type="entry name" value="Jelly Rolls"/>
    <property type="match status" value="1"/>
</dbReference>
<dbReference type="RefSeq" id="WP_013726495.1">
    <property type="nucleotide sequence ID" value="NZ_LGVO01000031.1"/>
</dbReference>
<name>A0A9Q1V0S1_CLOBO</name>
<dbReference type="InterPro" id="IPR036390">
    <property type="entry name" value="WH_DNA-bd_sf"/>
</dbReference>
<dbReference type="OrthoDB" id="3176638at2"/>
<dbReference type="InterPro" id="IPR000595">
    <property type="entry name" value="cNMP-bd_dom"/>
</dbReference>
<evidence type="ECO:0000259" key="5">
    <source>
        <dbReference type="PROSITE" id="PS51063"/>
    </source>
</evidence>
<dbReference type="SMART" id="SM00419">
    <property type="entry name" value="HTH_CRP"/>
    <property type="match status" value="1"/>
</dbReference>
<evidence type="ECO:0000256" key="2">
    <source>
        <dbReference type="ARBA" id="ARBA00023125"/>
    </source>
</evidence>
<dbReference type="PANTHER" id="PTHR24567">
    <property type="entry name" value="CRP FAMILY TRANSCRIPTIONAL REGULATORY PROTEIN"/>
    <property type="match status" value="1"/>
</dbReference>
<evidence type="ECO:0000313" key="6">
    <source>
        <dbReference type="EMBL" id="KOA90163.1"/>
    </source>
</evidence>
<proteinExistence type="predicted"/>
<dbReference type="SUPFAM" id="SSF51206">
    <property type="entry name" value="cAMP-binding domain-like"/>
    <property type="match status" value="1"/>
</dbReference>
<dbReference type="InterPro" id="IPR050397">
    <property type="entry name" value="Env_Response_Regulators"/>
</dbReference>
<organism evidence="6 7">
    <name type="scientific">Clostridium botulinum</name>
    <dbReference type="NCBI Taxonomy" id="1491"/>
    <lineage>
        <taxon>Bacteria</taxon>
        <taxon>Bacillati</taxon>
        <taxon>Bacillota</taxon>
        <taxon>Clostridia</taxon>
        <taxon>Eubacteriales</taxon>
        <taxon>Clostridiaceae</taxon>
        <taxon>Clostridium</taxon>
    </lineage>
</organism>
<dbReference type="InterPro" id="IPR018490">
    <property type="entry name" value="cNMP-bd_dom_sf"/>
</dbReference>
<keyword evidence="1" id="KW-0805">Transcription regulation</keyword>
<reference evidence="6 7" key="1">
    <citation type="submission" date="2015-07" db="EMBL/GenBank/DDBJ databases">
        <title>Draft genome sequences of 17 French Clostridium botulinum group III.</title>
        <authorList>
            <person name="Woudstra C."/>
            <person name="Le Marechal C."/>
            <person name="Souillard R."/>
            <person name="Bayon-Auboyer M.-H."/>
            <person name="Dessouter D."/>
            <person name="Fach P."/>
        </authorList>
    </citation>
    <scope>NUCLEOTIDE SEQUENCE [LARGE SCALE GENOMIC DNA]</scope>
    <source>
        <strain evidence="6 7">12LNRI-CD</strain>
    </source>
</reference>
<evidence type="ECO:0000256" key="3">
    <source>
        <dbReference type="ARBA" id="ARBA00023163"/>
    </source>
</evidence>
<accession>A0A9Q1V0S1</accession>
<dbReference type="Proteomes" id="UP000037540">
    <property type="component" value="Unassembled WGS sequence"/>
</dbReference>
<dbReference type="GO" id="GO:0003677">
    <property type="term" value="F:DNA binding"/>
    <property type="evidence" value="ECO:0007669"/>
    <property type="project" value="UniProtKB-KW"/>
</dbReference>
<evidence type="ECO:0000259" key="4">
    <source>
        <dbReference type="PROSITE" id="PS50042"/>
    </source>
</evidence>
<dbReference type="CDD" id="cd00038">
    <property type="entry name" value="CAP_ED"/>
    <property type="match status" value="1"/>
</dbReference>
<dbReference type="PANTHER" id="PTHR24567:SF58">
    <property type="entry name" value="CYCLIC AMP-BINDING REGULATORY PROTEIN"/>
    <property type="match status" value="1"/>
</dbReference>
<sequence>MKNLISNLKFCSLFKNFSDDEILDITSNLNYRLLSYEKGETIALEDTPINSIGIILDGSIEVQKYYSSGKTVTINHIKKGGIFGEAIIFSKKNTYPSTIVSFQDSQIFFMLKEDIINLCSANIVFLNNFMQILSNRILTLNKALKDISFQTIRKKLANFILDEYINQNSIKIKLSYSRQELADRFGITRPSLSRELINMKNDGLINFEKKYITIINLDKLEDILLKS</sequence>
<dbReference type="PROSITE" id="PS50042">
    <property type="entry name" value="CNMP_BINDING_3"/>
    <property type="match status" value="1"/>
</dbReference>